<dbReference type="PANTHER" id="PTHR37302:SF1">
    <property type="entry name" value="PROTEIN DINB"/>
    <property type="match status" value="1"/>
</dbReference>
<comment type="caution">
    <text evidence="4">The sequence shown here is derived from an EMBL/GenBank/DDBJ whole genome shotgun (WGS) entry which is preliminary data.</text>
</comment>
<feature type="binding site" evidence="3">
    <location>
        <position position="135"/>
    </location>
    <ligand>
        <name>a divalent metal cation</name>
        <dbReference type="ChEBI" id="CHEBI:60240"/>
    </ligand>
</feature>
<dbReference type="InterPro" id="IPR007837">
    <property type="entry name" value="DinB"/>
</dbReference>
<reference evidence="4 5" key="1">
    <citation type="submission" date="2018-06" db="EMBL/GenBank/DDBJ databases">
        <title>Paenibacillus imtechensis sp. nov.</title>
        <authorList>
            <person name="Pinnaka A.K."/>
            <person name="Singh H."/>
            <person name="Kaur M."/>
        </authorList>
    </citation>
    <scope>NUCLEOTIDE SEQUENCE [LARGE SCALE GENOMIC DNA]</scope>
    <source>
        <strain evidence="4 5">SMB1</strain>
    </source>
</reference>
<feature type="binding site" evidence="3">
    <location>
        <position position="139"/>
    </location>
    <ligand>
        <name>a divalent metal cation</name>
        <dbReference type="ChEBI" id="CHEBI:60240"/>
    </ligand>
</feature>
<evidence type="ECO:0000256" key="1">
    <source>
        <dbReference type="ARBA" id="ARBA00008635"/>
    </source>
</evidence>
<dbReference type="Proteomes" id="UP000249522">
    <property type="component" value="Unassembled WGS sequence"/>
</dbReference>
<dbReference type="EMBL" id="QKRB01000060">
    <property type="protein sequence ID" value="PZD93098.1"/>
    <property type="molecule type" value="Genomic_DNA"/>
</dbReference>
<dbReference type="SUPFAM" id="SSF109854">
    <property type="entry name" value="DinB/YfiT-like putative metalloenzymes"/>
    <property type="match status" value="1"/>
</dbReference>
<dbReference type="OrthoDB" id="9811413at2"/>
<dbReference type="RefSeq" id="WP_111149740.1">
    <property type="nucleotide sequence ID" value="NZ_QKRB01000060.1"/>
</dbReference>
<name>A0A2W1KZJ9_9BACL</name>
<evidence type="ECO:0000256" key="3">
    <source>
        <dbReference type="PIRSR" id="PIRSR607837-1"/>
    </source>
</evidence>
<organism evidence="4 5">
    <name type="scientific">Paenibacillus sambharensis</name>
    <dbReference type="NCBI Taxonomy" id="1803190"/>
    <lineage>
        <taxon>Bacteria</taxon>
        <taxon>Bacillati</taxon>
        <taxon>Bacillota</taxon>
        <taxon>Bacilli</taxon>
        <taxon>Bacillales</taxon>
        <taxon>Paenibacillaceae</taxon>
        <taxon>Paenibacillus</taxon>
    </lineage>
</organism>
<dbReference type="InterPro" id="IPR034660">
    <property type="entry name" value="DinB/YfiT-like"/>
</dbReference>
<evidence type="ECO:0000256" key="2">
    <source>
        <dbReference type="ARBA" id="ARBA00022723"/>
    </source>
</evidence>
<dbReference type="AlphaFoldDB" id="A0A2W1KZJ9"/>
<feature type="binding site" evidence="3">
    <location>
        <position position="47"/>
    </location>
    <ligand>
        <name>a divalent metal cation</name>
        <dbReference type="ChEBI" id="CHEBI:60240"/>
    </ligand>
</feature>
<protein>
    <submittedName>
        <fullName evidence="4">Damage-inducible protein DinB</fullName>
    </submittedName>
</protein>
<evidence type="ECO:0000313" key="5">
    <source>
        <dbReference type="Proteomes" id="UP000249522"/>
    </source>
</evidence>
<dbReference type="Pfam" id="PF05163">
    <property type="entry name" value="DinB"/>
    <property type="match status" value="1"/>
</dbReference>
<proteinExistence type="inferred from homology"/>
<dbReference type="Gene3D" id="1.20.120.450">
    <property type="entry name" value="dinb family like domain"/>
    <property type="match status" value="1"/>
</dbReference>
<dbReference type="GO" id="GO:0046872">
    <property type="term" value="F:metal ion binding"/>
    <property type="evidence" value="ECO:0007669"/>
    <property type="project" value="UniProtKB-KW"/>
</dbReference>
<keyword evidence="5" id="KW-1185">Reference proteome</keyword>
<evidence type="ECO:0000313" key="4">
    <source>
        <dbReference type="EMBL" id="PZD93098.1"/>
    </source>
</evidence>
<dbReference type="PANTHER" id="PTHR37302">
    <property type="entry name" value="SLR1116 PROTEIN"/>
    <property type="match status" value="1"/>
</dbReference>
<gene>
    <name evidence="4" type="ORF">DNH61_25305</name>
</gene>
<keyword evidence="2 3" id="KW-0479">Metal-binding</keyword>
<accession>A0A2W1KZJ9</accession>
<comment type="similarity">
    <text evidence="1">Belongs to the DinB family.</text>
</comment>
<sequence>MPSCVTMYEYHAWANQTMLNRIVELPSGVYNQEVKSIFPSVAKVMAHIYTTDWTWLTIMKGTPMTEAMKLAGPHEEEALKASPQELSELFKLLSARYQEFFRRETDLNRLLLLDNPYTEVKEISLDQMVMQVMNHGTYHRGNVSAMLRQMGHASVMTEYALFWYAGGTPNAASAVGGGQGGHT</sequence>